<evidence type="ECO:0000313" key="14">
    <source>
        <dbReference type="Proteomes" id="UP000515756"/>
    </source>
</evidence>
<dbReference type="Proteomes" id="UP001161704">
    <property type="component" value="Unassembled WGS sequence"/>
</dbReference>
<organism evidence="7 16">
    <name type="scientific">Aeromonas caviae</name>
    <name type="common">Aeromonas punctata</name>
    <dbReference type="NCBI Taxonomy" id="648"/>
    <lineage>
        <taxon>Bacteria</taxon>
        <taxon>Pseudomonadati</taxon>
        <taxon>Pseudomonadota</taxon>
        <taxon>Gammaproteobacteria</taxon>
        <taxon>Aeromonadales</taxon>
        <taxon>Aeromonadaceae</taxon>
        <taxon>Aeromonas</taxon>
    </lineage>
</organism>
<dbReference type="EMBL" id="JAOCIZ010000038">
    <property type="protein sequence ID" value="MDH1505585.1"/>
    <property type="molecule type" value="Genomic_DNA"/>
</dbReference>
<dbReference type="RefSeq" id="WP_010675900.1">
    <property type="nucleotide sequence ID" value="NZ_AP019195.1"/>
</dbReference>
<dbReference type="Proteomes" id="UP001163285">
    <property type="component" value="Chromosome"/>
</dbReference>
<dbReference type="Proteomes" id="UP001277183">
    <property type="component" value="Unassembled WGS sequence"/>
</dbReference>
<dbReference type="EMBL" id="BPNI01000163">
    <property type="protein sequence ID" value="GJA43389.1"/>
    <property type="molecule type" value="Genomic_DNA"/>
</dbReference>
<dbReference type="AlphaFoldDB" id="A0A3N9YUQ6"/>
<evidence type="ECO:0000313" key="5">
    <source>
        <dbReference type="EMBL" id="GJA43389.1"/>
    </source>
</evidence>
<dbReference type="Proteomes" id="UP001304847">
    <property type="component" value="Unassembled WGS sequence"/>
</dbReference>
<evidence type="ECO:0000313" key="11">
    <source>
        <dbReference type="EMBL" id="MEA9438413.1"/>
    </source>
</evidence>
<feature type="region of interest" description="Disordered" evidence="1">
    <location>
        <begin position="28"/>
        <end position="59"/>
    </location>
</feature>
<dbReference type="EMBL" id="CP025706">
    <property type="protein sequence ID" value="AXB05351.1"/>
    <property type="molecule type" value="Genomic_DNA"/>
</dbReference>
<feature type="signal peptide" evidence="2">
    <location>
        <begin position="1"/>
        <end position="23"/>
    </location>
</feature>
<evidence type="ECO:0000313" key="12">
    <source>
        <dbReference type="EMBL" id="UZC84621.1"/>
    </source>
</evidence>
<evidence type="ECO:0000313" key="16">
    <source>
        <dbReference type="Proteomes" id="UP000886934"/>
    </source>
</evidence>
<dbReference type="EMBL" id="CP110176">
    <property type="protein sequence ID" value="UZC84621.1"/>
    <property type="molecule type" value="Genomic_DNA"/>
</dbReference>
<protein>
    <recommendedName>
        <fullName evidence="18">Periplasmic heavy metal sensor</fullName>
    </recommendedName>
</protein>
<dbReference type="KEGG" id="acav:VI35_01635"/>
<evidence type="ECO:0000313" key="15">
    <source>
        <dbReference type="Proteomes" id="UP000737420"/>
    </source>
</evidence>
<gene>
    <name evidence="3" type="ORF">C1C91_10425</name>
    <name evidence="5" type="ORF">KAM343_41850</name>
    <name evidence="6" type="ORF">KAM348_39090</name>
    <name evidence="7" type="ORF">KAM351_42290</name>
    <name evidence="8" type="ORF">KAM382_26180</name>
    <name evidence="9" type="ORF">N5I20_11020</name>
    <name evidence="12" type="ORF">OJY61_12240</name>
    <name evidence="13" type="ORF">P5S46_01600</name>
    <name evidence="10" type="ORF">SJS77_23075</name>
    <name evidence="11" type="ORF">VCX44_22075</name>
    <name evidence="4" type="ORF">WP2W18E01_29720</name>
</gene>
<dbReference type="EMBL" id="BPNN01000107">
    <property type="protein sequence ID" value="GJA65618.1"/>
    <property type="molecule type" value="Genomic_DNA"/>
</dbReference>
<feature type="compositionally biased region" description="Polar residues" evidence="1">
    <location>
        <begin position="28"/>
        <end position="38"/>
    </location>
</feature>
<dbReference type="Proteomes" id="UP000515756">
    <property type="component" value="Chromosome"/>
</dbReference>
<reference evidence="12" key="6">
    <citation type="submission" date="2023-04" db="EMBL/GenBank/DDBJ databases">
        <title>Whole Genome Sequence of Multi-drug resistant Aeromonas caviae as a gut pathogen in newborn.</title>
        <authorList>
            <person name="Jadhav S.V."/>
            <person name="Saroj S.D."/>
            <person name="Saha U.B."/>
            <person name="Sen S."/>
            <person name="Kher A."/>
        </authorList>
    </citation>
    <scope>NUCLEOTIDE SEQUENCE</scope>
    <source>
        <strain evidence="12">SVJ23</strain>
    </source>
</reference>
<reference evidence="3" key="1">
    <citation type="journal article" date="2019" name="J Environ">
        <title>Genetic characterization and potential molecular dissemination mechanism of tet (31) gene in Aeromonas caviae from an oxytetracycline wastewater treatment system.</title>
        <authorList>
            <person name="Shi Y."/>
            <person name="Tian Z."/>
            <person name="Leclercq S.O."/>
            <person name="Zhang H."/>
            <person name="Yang M."/>
            <person name="Zhang Y."/>
        </authorList>
    </citation>
    <scope>NUCLEOTIDE SEQUENCE</scope>
    <source>
        <strain evidence="3">T25-39</strain>
    </source>
</reference>
<reference evidence="7 15" key="3">
    <citation type="submission" date="2021-07" db="EMBL/GenBank/DDBJ databases">
        <title>Draft genome sequence of carbapenem-resistant Aeromonas spp. in Japan.</title>
        <authorList>
            <person name="Maehana S."/>
            <person name="Suzuki M."/>
            <person name="Kitasato H."/>
        </authorList>
    </citation>
    <scope>NUCLEOTIDE SEQUENCE</scope>
    <source>
        <strain evidence="5">KAM343</strain>
        <strain evidence="6">KAM348</strain>
        <strain evidence="7">KAM351</strain>
        <strain evidence="8 15">KAM382</strain>
    </source>
</reference>
<keyword evidence="2" id="KW-0732">Signal</keyword>
<dbReference type="EMBL" id="BPOP01000025">
    <property type="protein sequence ID" value="GJB92557.1"/>
    <property type="molecule type" value="Genomic_DNA"/>
</dbReference>
<dbReference type="Proteomes" id="UP000886939">
    <property type="component" value="Unassembled WGS sequence"/>
</dbReference>
<evidence type="ECO:0000256" key="1">
    <source>
        <dbReference type="SAM" id="MobiDB-lite"/>
    </source>
</evidence>
<evidence type="ECO:0000313" key="6">
    <source>
        <dbReference type="EMBL" id="GJA56486.1"/>
    </source>
</evidence>
<dbReference type="Proteomes" id="UP000887009">
    <property type="component" value="Unassembled WGS sequence"/>
</dbReference>
<accession>A0A3N9YUQ6</accession>
<evidence type="ECO:0000256" key="2">
    <source>
        <dbReference type="SAM" id="SignalP"/>
    </source>
</evidence>
<evidence type="ECO:0000313" key="3">
    <source>
        <dbReference type="EMBL" id="AXB05351.1"/>
    </source>
</evidence>
<reference evidence="9" key="4">
    <citation type="submission" date="2022-09" db="EMBL/GenBank/DDBJ databases">
        <title>Intensive care unit water sources are persistently colonized with multi-drug resistant bacteria and are the site of extensive horizontal gene transfer of antibiotic resistance genes.</title>
        <authorList>
            <person name="Diorio-Toth L."/>
        </authorList>
    </citation>
    <scope>NUCLEOTIDE SEQUENCE</scope>
    <source>
        <strain evidence="9">GD03710</strain>
    </source>
</reference>
<dbReference type="EMBL" id="JAYGOJ010000206">
    <property type="protein sequence ID" value="MEA9438413.1"/>
    <property type="molecule type" value="Genomic_DNA"/>
</dbReference>
<reference evidence="10" key="7">
    <citation type="submission" date="2023-11" db="EMBL/GenBank/DDBJ databases">
        <title>WGS of Aeromonas in Northern Israel.</title>
        <authorList>
            <person name="Hershko Y."/>
        </authorList>
    </citation>
    <scope>NUCLEOTIDE SEQUENCE</scope>
    <source>
        <strain evidence="10">77416</strain>
    </source>
</reference>
<dbReference type="EMBL" id="CP120942">
    <property type="protein sequence ID" value="WFF98337.1"/>
    <property type="molecule type" value="Genomic_DNA"/>
</dbReference>
<evidence type="ECO:0000313" key="17">
    <source>
        <dbReference type="Proteomes" id="UP001304847"/>
    </source>
</evidence>
<evidence type="ECO:0000313" key="10">
    <source>
        <dbReference type="EMBL" id="MDX7723268.1"/>
    </source>
</evidence>
<evidence type="ECO:0008006" key="18">
    <source>
        <dbReference type="Google" id="ProtNLM"/>
    </source>
</evidence>
<evidence type="ECO:0000313" key="7">
    <source>
        <dbReference type="EMBL" id="GJA65618.1"/>
    </source>
</evidence>
<dbReference type="EMBL" id="BPNL01000071">
    <property type="protein sequence ID" value="GJA56486.1"/>
    <property type="molecule type" value="Genomic_DNA"/>
</dbReference>
<dbReference type="EMBL" id="AP021927">
    <property type="protein sequence ID" value="BBQ31390.1"/>
    <property type="molecule type" value="Genomic_DNA"/>
</dbReference>
<dbReference type="Proteomes" id="UP001218423">
    <property type="component" value="Chromosome"/>
</dbReference>
<sequence>MKKLTKTLLTATLILGLPLGAYAASEAVSTAQPTQATATGCPMDGTGMMGGKHHGGRHDKMARMKNMTPEQIQAHLQQRYDKIEDPAKKAEFVKNLGLRADGMIKHAEVMKQFAEANQ</sequence>
<feature type="chain" id="PRO_5044596388" description="Periplasmic heavy metal sensor" evidence="2">
    <location>
        <begin position="24"/>
        <end position="118"/>
    </location>
</feature>
<dbReference type="EMBL" id="JAWZVU010000243">
    <property type="protein sequence ID" value="MDX7723268.1"/>
    <property type="molecule type" value="Genomic_DNA"/>
</dbReference>
<proteinExistence type="predicted"/>
<reference evidence="11 17" key="8">
    <citation type="submission" date="2023-12" db="EMBL/GenBank/DDBJ databases">
        <title>Characterization of antibiotic resistance in Aeromonas spp. in hospital effluent.</title>
        <authorList>
            <person name="Negoseki B.R.S."/>
            <person name="Krul D."/>
            <person name="Siqueira A.C."/>
            <person name="Almeida M."/>
            <person name="Mesa D."/>
            <person name="Conte D."/>
            <person name="Dalla-Costa L.M."/>
        </authorList>
    </citation>
    <scope>NUCLEOTIDE SEQUENCE [LARGE SCALE GENOMIC DNA]</scope>
    <source>
        <strain evidence="11 17">36v</strain>
    </source>
</reference>
<evidence type="ECO:0000313" key="13">
    <source>
        <dbReference type="EMBL" id="WFF98337.1"/>
    </source>
</evidence>
<reference evidence="13" key="5">
    <citation type="submission" date="2023-03" db="EMBL/GenBank/DDBJ databases">
        <title>Aeromonas caviae strain AC1520.</title>
        <authorList>
            <person name="Xie T."/>
            <person name="Zhang Q."/>
            <person name="Deng J."/>
            <person name="Li X."/>
        </authorList>
    </citation>
    <scope>NUCLEOTIDE SEQUENCE</scope>
    <source>
        <strain evidence="13">AC1520</strain>
    </source>
</reference>
<evidence type="ECO:0000313" key="9">
    <source>
        <dbReference type="EMBL" id="MDH1505585.1"/>
    </source>
</evidence>
<evidence type="ECO:0000313" key="4">
    <source>
        <dbReference type="EMBL" id="BBQ31390.1"/>
    </source>
</evidence>
<dbReference type="Proteomes" id="UP000266778">
    <property type="component" value="Chromosome"/>
</dbReference>
<dbReference type="Proteomes" id="UP000737420">
    <property type="component" value="Unassembled WGS sequence"/>
</dbReference>
<evidence type="ECO:0000313" key="8">
    <source>
        <dbReference type="EMBL" id="GJB92557.1"/>
    </source>
</evidence>
<dbReference type="Proteomes" id="UP000886934">
    <property type="component" value="Unassembled WGS sequence"/>
</dbReference>
<reference evidence="4 14" key="2">
    <citation type="submission" date="2019-12" db="EMBL/GenBank/DDBJ databases">
        <title>complete genome sequences of Aeromonas caviae str. WP2-W18-ESBL-01 isolated from wastewater treatment plant effluent.</title>
        <authorList>
            <person name="Sekizuka T."/>
            <person name="Itokawa K."/>
            <person name="Yatsu K."/>
            <person name="Inamine Y."/>
            <person name="Kuroda M."/>
        </authorList>
    </citation>
    <scope>NUCLEOTIDE SEQUENCE [LARGE SCALE GENOMIC DNA]</scope>
    <source>
        <strain evidence="4 14">WP2-W18-ESBL-01</strain>
    </source>
</reference>
<keyword evidence="17" id="KW-1185">Reference proteome</keyword>
<name>A0A3N9YUQ6_AERCA</name>